<gene>
    <name evidence="12" type="ORF">GH975_11750</name>
</gene>
<organism evidence="12 13">
    <name type="scientific">Litorivicinus lipolyticus</name>
    <dbReference type="NCBI Taxonomy" id="418701"/>
    <lineage>
        <taxon>Bacteria</taxon>
        <taxon>Pseudomonadati</taxon>
        <taxon>Pseudomonadota</taxon>
        <taxon>Gammaproteobacteria</taxon>
        <taxon>Oceanospirillales</taxon>
        <taxon>Litorivicinaceae</taxon>
        <taxon>Litorivicinus</taxon>
    </lineage>
</organism>
<keyword evidence="6" id="KW-0812">Transmembrane</keyword>
<evidence type="ECO:0000313" key="13">
    <source>
        <dbReference type="Proteomes" id="UP000388235"/>
    </source>
</evidence>
<evidence type="ECO:0000256" key="9">
    <source>
        <dbReference type="ARBA" id="ARBA00025772"/>
    </source>
</evidence>
<name>A0A5Q2QH86_9GAMM</name>
<dbReference type="Pfam" id="PF12019">
    <property type="entry name" value="GspH"/>
    <property type="match status" value="1"/>
</dbReference>
<dbReference type="Proteomes" id="UP000388235">
    <property type="component" value="Chromosome"/>
</dbReference>
<protein>
    <recommendedName>
        <fullName evidence="2">Type II secretion system protein H</fullName>
    </recommendedName>
    <alternativeName>
        <fullName evidence="10">General secretion pathway protein H</fullName>
    </alternativeName>
</protein>
<evidence type="ECO:0000256" key="10">
    <source>
        <dbReference type="ARBA" id="ARBA00030775"/>
    </source>
</evidence>
<evidence type="ECO:0000256" key="8">
    <source>
        <dbReference type="ARBA" id="ARBA00023136"/>
    </source>
</evidence>
<keyword evidence="8" id="KW-0472">Membrane</keyword>
<dbReference type="AlphaFoldDB" id="A0A5Q2QH86"/>
<dbReference type="Gene3D" id="3.55.40.10">
    <property type="entry name" value="minor pseudopilin epsh domain"/>
    <property type="match status" value="1"/>
</dbReference>
<accession>A0A5Q2QH86</accession>
<dbReference type="GO" id="GO:0015627">
    <property type="term" value="C:type II protein secretion system complex"/>
    <property type="evidence" value="ECO:0007669"/>
    <property type="project" value="InterPro"/>
</dbReference>
<dbReference type="NCBIfam" id="TIGR02532">
    <property type="entry name" value="IV_pilin_GFxxxE"/>
    <property type="match status" value="1"/>
</dbReference>
<evidence type="ECO:0000256" key="2">
    <source>
        <dbReference type="ARBA" id="ARBA00021549"/>
    </source>
</evidence>
<keyword evidence="4" id="KW-0488">Methylation</keyword>
<dbReference type="Pfam" id="PF07963">
    <property type="entry name" value="N_methyl"/>
    <property type="match status" value="1"/>
</dbReference>
<dbReference type="GO" id="GO:0005886">
    <property type="term" value="C:plasma membrane"/>
    <property type="evidence" value="ECO:0007669"/>
    <property type="project" value="UniProtKB-SubCell"/>
</dbReference>
<dbReference type="InterPro" id="IPR012902">
    <property type="entry name" value="N_methyl_site"/>
</dbReference>
<proteinExistence type="inferred from homology"/>
<dbReference type="InterPro" id="IPR045584">
    <property type="entry name" value="Pilin-like"/>
</dbReference>
<dbReference type="PROSITE" id="PS00409">
    <property type="entry name" value="PROKAR_NTER_METHYL"/>
    <property type="match status" value="1"/>
</dbReference>
<dbReference type="EMBL" id="CP045871">
    <property type="protein sequence ID" value="QGG81200.1"/>
    <property type="molecule type" value="Genomic_DNA"/>
</dbReference>
<evidence type="ECO:0000256" key="7">
    <source>
        <dbReference type="ARBA" id="ARBA00022989"/>
    </source>
</evidence>
<keyword evidence="5" id="KW-0997">Cell inner membrane</keyword>
<feature type="domain" description="General secretion pathway GspH" evidence="11">
    <location>
        <begin position="42"/>
        <end position="155"/>
    </location>
</feature>
<dbReference type="InterPro" id="IPR022346">
    <property type="entry name" value="T2SS_GspH"/>
</dbReference>
<dbReference type="RefSeq" id="WP_153714703.1">
    <property type="nucleotide sequence ID" value="NZ_CP045871.1"/>
</dbReference>
<evidence type="ECO:0000259" key="11">
    <source>
        <dbReference type="Pfam" id="PF12019"/>
    </source>
</evidence>
<evidence type="ECO:0000256" key="4">
    <source>
        <dbReference type="ARBA" id="ARBA00022481"/>
    </source>
</evidence>
<dbReference type="OrthoDB" id="2313614at2"/>
<evidence type="ECO:0000256" key="1">
    <source>
        <dbReference type="ARBA" id="ARBA00004377"/>
    </source>
</evidence>
<keyword evidence="3" id="KW-1003">Cell membrane</keyword>
<sequence>MRYKGGFTLIETLVVLAVAAILLSVAIPSMRPFVQEQRARTTAQTFMSDLVFARGEAARGNTRVTVTAVGGNWANGWTIVRAGMAEPLRSTGPVGGALVMCATDAALATQLTYRADGRLVRTGGTLLDAILVGWHDDPSTASDNRVREIRINLAGRPEVIEANGRSLVDAAGNPC</sequence>
<reference evidence="12 13" key="1">
    <citation type="submission" date="2019-11" db="EMBL/GenBank/DDBJ databases">
        <authorList>
            <person name="Khan S.A."/>
            <person name="Jeon C.O."/>
            <person name="Chun B.H."/>
        </authorList>
    </citation>
    <scope>NUCLEOTIDE SEQUENCE [LARGE SCALE GENOMIC DNA]</scope>
    <source>
        <strain evidence="12 13">IMCC 1097</strain>
    </source>
</reference>
<evidence type="ECO:0000256" key="6">
    <source>
        <dbReference type="ARBA" id="ARBA00022692"/>
    </source>
</evidence>
<dbReference type="GO" id="GO:0015628">
    <property type="term" value="P:protein secretion by the type II secretion system"/>
    <property type="evidence" value="ECO:0007669"/>
    <property type="project" value="InterPro"/>
</dbReference>
<comment type="subcellular location">
    <subcellularLocation>
        <location evidence="1">Cell inner membrane</location>
        <topology evidence="1">Single-pass membrane protein</topology>
    </subcellularLocation>
</comment>
<evidence type="ECO:0000256" key="5">
    <source>
        <dbReference type="ARBA" id="ARBA00022519"/>
    </source>
</evidence>
<evidence type="ECO:0000313" key="12">
    <source>
        <dbReference type="EMBL" id="QGG81200.1"/>
    </source>
</evidence>
<dbReference type="KEGG" id="llp:GH975_11750"/>
<keyword evidence="7" id="KW-1133">Transmembrane helix</keyword>
<keyword evidence="13" id="KW-1185">Reference proteome</keyword>
<dbReference type="SUPFAM" id="SSF54523">
    <property type="entry name" value="Pili subunits"/>
    <property type="match status" value="1"/>
</dbReference>
<evidence type="ECO:0000256" key="3">
    <source>
        <dbReference type="ARBA" id="ARBA00022475"/>
    </source>
</evidence>
<comment type="similarity">
    <text evidence="9">Belongs to the GSP H family.</text>
</comment>